<accession>A2F057</accession>
<proteinExistence type="predicted"/>
<evidence type="ECO:0000313" key="2">
    <source>
        <dbReference type="Proteomes" id="UP000001542"/>
    </source>
</evidence>
<sequence>MENELYVNNLVKIRTLIHENSKNKNPNYTKEELDGLVSNLEPMDFASYGKDICKLYSSAAKTHNNAFSTNVPPQNNPEFPKFTFRKIKKQTYDLNIEGTSKYYPTYPEWICKSFK</sequence>
<reference evidence="1" key="1">
    <citation type="submission" date="2006-10" db="EMBL/GenBank/DDBJ databases">
        <authorList>
            <person name="Amadeo P."/>
            <person name="Zhao Q."/>
            <person name="Wortman J."/>
            <person name="Fraser-Liggett C."/>
            <person name="Carlton J."/>
        </authorList>
    </citation>
    <scope>NUCLEOTIDE SEQUENCE</scope>
    <source>
        <strain evidence="1">G3</strain>
    </source>
</reference>
<keyword evidence="2" id="KW-1185">Reference proteome</keyword>
<dbReference type="EMBL" id="DS113559">
    <property type="protein sequence ID" value="EAY01692.1"/>
    <property type="molecule type" value="Genomic_DNA"/>
</dbReference>
<organism evidence="1 2">
    <name type="scientific">Trichomonas vaginalis (strain ATCC PRA-98 / G3)</name>
    <dbReference type="NCBI Taxonomy" id="412133"/>
    <lineage>
        <taxon>Eukaryota</taxon>
        <taxon>Metamonada</taxon>
        <taxon>Parabasalia</taxon>
        <taxon>Trichomonadida</taxon>
        <taxon>Trichomonadidae</taxon>
        <taxon>Trichomonas</taxon>
    </lineage>
</organism>
<gene>
    <name evidence="1" type="ORF">TVAG_316790</name>
</gene>
<name>A2F057_TRIV3</name>
<dbReference type="Proteomes" id="UP000001542">
    <property type="component" value="Unassembled WGS sequence"/>
</dbReference>
<dbReference type="KEGG" id="tva:4759519"/>
<dbReference type="AlphaFoldDB" id="A2F057"/>
<evidence type="ECO:0000313" key="1">
    <source>
        <dbReference type="EMBL" id="EAY01692.1"/>
    </source>
</evidence>
<protein>
    <submittedName>
        <fullName evidence="1">Uncharacterized protein</fullName>
    </submittedName>
</protein>
<dbReference type="RefSeq" id="XP_001330388.1">
    <property type="nucleotide sequence ID" value="XM_001330353.1"/>
</dbReference>
<dbReference type="InParanoid" id="A2F057"/>
<dbReference type="VEuPathDB" id="TrichDB:TVAG_316790"/>
<reference evidence="1" key="2">
    <citation type="journal article" date="2007" name="Science">
        <title>Draft genome sequence of the sexually transmitted pathogen Trichomonas vaginalis.</title>
        <authorList>
            <person name="Carlton J.M."/>
            <person name="Hirt R.P."/>
            <person name="Silva J.C."/>
            <person name="Delcher A.L."/>
            <person name="Schatz M."/>
            <person name="Zhao Q."/>
            <person name="Wortman J.R."/>
            <person name="Bidwell S.L."/>
            <person name="Alsmark U.C.M."/>
            <person name="Besteiro S."/>
            <person name="Sicheritz-Ponten T."/>
            <person name="Noel C.J."/>
            <person name="Dacks J.B."/>
            <person name="Foster P.G."/>
            <person name="Simillion C."/>
            <person name="Van de Peer Y."/>
            <person name="Miranda-Saavedra D."/>
            <person name="Barton G.J."/>
            <person name="Westrop G.D."/>
            <person name="Mueller S."/>
            <person name="Dessi D."/>
            <person name="Fiori P.L."/>
            <person name="Ren Q."/>
            <person name="Paulsen I."/>
            <person name="Zhang H."/>
            <person name="Bastida-Corcuera F.D."/>
            <person name="Simoes-Barbosa A."/>
            <person name="Brown M.T."/>
            <person name="Hayes R.D."/>
            <person name="Mukherjee M."/>
            <person name="Okumura C.Y."/>
            <person name="Schneider R."/>
            <person name="Smith A.J."/>
            <person name="Vanacova S."/>
            <person name="Villalvazo M."/>
            <person name="Haas B.J."/>
            <person name="Pertea M."/>
            <person name="Feldblyum T.V."/>
            <person name="Utterback T.R."/>
            <person name="Shu C.L."/>
            <person name="Osoegawa K."/>
            <person name="de Jong P.J."/>
            <person name="Hrdy I."/>
            <person name="Horvathova L."/>
            <person name="Zubacova Z."/>
            <person name="Dolezal P."/>
            <person name="Malik S.B."/>
            <person name="Logsdon J.M. Jr."/>
            <person name="Henze K."/>
            <person name="Gupta A."/>
            <person name="Wang C.C."/>
            <person name="Dunne R.L."/>
            <person name="Upcroft J.A."/>
            <person name="Upcroft P."/>
            <person name="White O."/>
            <person name="Salzberg S.L."/>
            <person name="Tang P."/>
            <person name="Chiu C.-H."/>
            <person name="Lee Y.-S."/>
            <person name="Embley T.M."/>
            <person name="Coombs G.H."/>
            <person name="Mottram J.C."/>
            <person name="Tachezy J."/>
            <person name="Fraser-Liggett C.M."/>
            <person name="Johnson P.J."/>
        </authorList>
    </citation>
    <scope>NUCLEOTIDE SEQUENCE [LARGE SCALE GENOMIC DNA]</scope>
    <source>
        <strain evidence="1">G3</strain>
    </source>
</reference>
<dbReference type="VEuPathDB" id="TrichDB:TVAGG3_0985480"/>